<feature type="compositionally biased region" description="Basic residues" evidence="1">
    <location>
        <begin position="12"/>
        <end position="21"/>
    </location>
</feature>
<protein>
    <recommendedName>
        <fullName evidence="2">25S rRNA (uridine-N(3))-methyltransferase BMT5-like domain-containing protein</fullName>
    </recommendedName>
</protein>
<feature type="region of interest" description="Disordered" evidence="1">
    <location>
        <begin position="1"/>
        <end position="21"/>
    </location>
</feature>
<feature type="domain" description="25S rRNA (uridine-N(3))-methyltransferase BMT5-like" evidence="2">
    <location>
        <begin position="86"/>
        <end position="251"/>
    </location>
</feature>
<sequence>MAKIKVRDNRGQAKKKAKLAKYGKMRKVHKVGTNKLVPVLQPTGPAGSTSRAGPSQQAHGQQSGQVPVRQKTNHNLYACDSDRHMLLLGEGDLGFAAALATLWGECPKVVATTFQRESEIGSIGEAEDNIELIRACGGKVLFGIDATKLRSCEAVGRKRGFERIIFNFPLAGGGSPKDTPVLTAANQALMRNVFVNVASSSLLSESGELHVTIPRGQPYEQWSLPTLAKLAGLRVRCATPFEPSVFPGYTCDAPHTGGGALTYSFIRAAPRAQEAEEPVRKKFDGSVKDMIKQRRKKARRP</sequence>
<dbReference type="AlphaFoldDB" id="A0A7S4FAF8"/>
<evidence type="ECO:0000256" key="1">
    <source>
        <dbReference type="SAM" id="MobiDB-lite"/>
    </source>
</evidence>
<reference evidence="3" key="1">
    <citation type="submission" date="2021-01" db="EMBL/GenBank/DDBJ databases">
        <authorList>
            <person name="Corre E."/>
            <person name="Pelletier E."/>
            <person name="Niang G."/>
            <person name="Scheremetjew M."/>
            <person name="Finn R."/>
            <person name="Kale V."/>
            <person name="Holt S."/>
            <person name="Cochrane G."/>
            <person name="Meng A."/>
            <person name="Brown T."/>
            <person name="Cohen L."/>
        </authorList>
    </citation>
    <scope>NUCLEOTIDE SEQUENCE</scope>
    <source>
        <strain evidence="3">CCMP645</strain>
    </source>
</reference>
<dbReference type="InterPro" id="IPR019446">
    <property type="entry name" value="BMT5-like"/>
</dbReference>
<feature type="compositionally biased region" description="Polar residues" evidence="1">
    <location>
        <begin position="46"/>
        <end position="65"/>
    </location>
</feature>
<feature type="compositionally biased region" description="Basic and acidic residues" evidence="1">
    <location>
        <begin position="1"/>
        <end position="11"/>
    </location>
</feature>
<dbReference type="GO" id="GO:0070042">
    <property type="term" value="F:rRNA (uridine-N3-)-methyltransferase activity"/>
    <property type="evidence" value="ECO:0007669"/>
    <property type="project" value="InterPro"/>
</dbReference>
<dbReference type="GO" id="GO:0070475">
    <property type="term" value="P:rRNA base methylation"/>
    <property type="evidence" value="ECO:0007669"/>
    <property type="project" value="InterPro"/>
</dbReference>
<dbReference type="GO" id="GO:0005737">
    <property type="term" value="C:cytoplasm"/>
    <property type="evidence" value="ECO:0007669"/>
    <property type="project" value="TreeGrafter"/>
</dbReference>
<dbReference type="Pfam" id="PF10354">
    <property type="entry name" value="BMT5-like"/>
    <property type="match status" value="1"/>
</dbReference>
<proteinExistence type="predicted"/>
<gene>
    <name evidence="3" type="ORF">PCAR00345_LOCUS35518</name>
</gene>
<evidence type="ECO:0000313" key="3">
    <source>
        <dbReference type="EMBL" id="CAE0782815.1"/>
    </source>
</evidence>
<feature type="region of interest" description="Disordered" evidence="1">
    <location>
        <begin position="36"/>
        <end position="67"/>
    </location>
</feature>
<evidence type="ECO:0000259" key="2">
    <source>
        <dbReference type="Pfam" id="PF10354"/>
    </source>
</evidence>
<dbReference type="EMBL" id="HBIZ01055729">
    <property type="protein sequence ID" value="CAE0782815.1"/>
    <property type="molecule type" value="Transcribed_RNA"/>
</dbReference>
<dbReference type="PANTHER" id="PTHR11538">
    <property type="entry name" value="PHENYLALANYL-TRNA SYNTHETASE"/>
    <property type="match status" value="1"/>
</dbReference>
<dbReference type="PANTHER" id="PTHR11538:SF26">
    <property type="entry name" value="FERREDOXIN-FOLD ANTICODON-BINDING DOMAIN-CONTAINING PROTEIN 1"/>
    <property type="match status" value="1"/>
</dbReference>
<feature type="compositionally biased region" description="Basic and acidic residues" evidence="1">
    <location>
        <begin position="276"/>
        <end position="292"/>
    </location>
</feature>
<feature type="region of interest" description="Disordered" evidence="1">
    <location>
        <begin position="276"/>
        <end position="301"/>
    </location>
</feature>
<accession>A0A7S4FAF8</accession>
<name>A0A7S4FAF8_CHRCT</name>
<organism evidence="3">
    <name type="scientific">Chrysotila carterae</name>
    <name type="common">Marine alga</name>
    <name type="synonym">Syracosphaera carterae</name>
    <dbReference type="NCBI Taxonomy" id="13221"/>
    <lineage>
        <taxon>Eukaryota</taxon>
        <taxon>Haptista</taxon>
        <taxon>Haptophyta</taxon>
        <taxon>Prymnesiophyceae</taxon>
        <taxon>Isochrysidales</taxon>
        <taxon>Isochrysidaceae</taxon>
        <taxon>Chrysotila</taxon>
    </lineage>
</organism>